<reference evidence="1" key="1">
    <citation type="submission" date="2019-07" db="EMBL/GenBank/DDBJ databases">
        <authorList>
            <person name="Wongkuna S."/>
            <person name="Scaria J."/>
        </authorList>
    </citation>
    <scope>NUCLEOTIDE SEQUENCE [LARGE SCALE GENOMIC DNA]</scope>
    <source>
        <strain evidence="1">SW178</strain>
    </source>
</reference>
<dbReference type="EMBL" id="VMSO01000015">
    <property type="protein sequence ID" value="KAA8500881.1"/>
    <property type="molecule type" value="Genomic_DNA"/>
</dbReference>
<dbReference type="PANTHER" id="PTHR13061">
    <property type="entry name" value="DYNACTIN SUBUNIT P25"/>
    <property type="match status" value="1"/>
</dbReference>
<dbReference type="OrthoDB" id="9803036at2"/>
<dbReference type="SUPFAM" id="SSF51161">
    <property type="entry name" value="Trimeric LpxA-like enzymes"/>
    <property type="match status" value="1"/>
</dbReference>
<dbReference type="Proteomes" id="UP000322025">
    <property type="component" value="Unassembled WGS sequence"/>
</dbReference>
<keyword evidence="2" id="KW-1185">Reference proteome</keyword>
<organism evidence="1 2">
    <name type="scientific">Mediterraneibacter catenae</name>
    <dbReference type="NCBI Taxonomy" id="2594882"/>
    <lineage>
        <taxon>Bacteria</taxon>
        <taxon>Bacillati</taxon>
        <taxon>Bacillota</taxon>
        <taxon>Clostridia</taxon>
        <taxon>Lachnospirales</taxon>
        <taxon>Lachnospiraceae</taxon>
        <taxon>Mediterraneibacter</taxon>
    </lineage>
</organism>
<gene>
    <name evidence="1" type="ORF">FNY66_11330</name>
</gene>
<dbReference type="InterPro" id="IPR050484">
    <property type="entry name" value="Transf_Hexapept/Carb_Anhydrase"/>
</dbReference>
<dbReference type="AlphaFoldDB" id="A0A5M9I000"/>
<dbReference type="InterPro" id="IPR011004">
    <property type="entry name" value="Trimer_LpxA-like_sf"/>
</dbReference>
<accession>A0A5M9I000</accession>
<dbReference type="RefSeq" id="WP_150311215.1">
    <property type="nucleotide sequence ID" value="NZ_VMSO01000015.1"/>
</dbReference>
<proteinExistence type="predicted"/>
<protein>
    <submittedName>
        <fullName evidence="1">Gamma carbonic anhydrase family protein</fullName>
    </submittedName>
</protein>
<dbReference type="InterPro" id="IPR047324">
    <property type="entry name" value="LbH_gamma_CA-like"/>
</dbReference>
<sequence length="167" mass="17437">MTKTNNIAPSANIVKESVILGDVSIGEDSTVLFHAVLRGDDDSISVGKCSNIQDNCTVHADRGYPAVIGDCVTVGHNAVVHGCTVGDGSLIGMGAIVLNGAQIGKECLIGAGSVVLEGTVIPDGCLAVGCPAKVKRSLTEEERRKLYDSSWSYVETGRKLKKDGYCL</sequence>
<dbReference type="Gene3D" id="2.160.10.10">
    <property type="entry name" value="Hexapeptide repeat proteins"/>
    <property type="match status" value="1"/>
</dbReference>
<evidence type="ECO:0000313" key="2">
    <source>
        <dbReference type="Proteomes" id="UP000322025"/>
    </source>
</evidence>
<dbReference type="InterPro" id="IPR001451">
    <property type="entry name" value="Hexapep"/>
</dbReference>
<name>A0A5M9I000_9FIRM</name>
<dbReference type="PANTHER" id="PTHR13061:SF29">
    <property type="entry name" value="GAMMA CARBONIC ANHYDRASE-LIKE 1, MITOCHONDRIAL-RELATED"/>
    <property type="match status" value="1"/>
</dbReference>
<comment type="caution">
    <text evidence="1">The sequence shown here is derived from an EMBL/GenBank/DDBJ whole genome shotgun (WGS) entry which is preliminary data.</text>
</comment>
<dbReference type="CDD" id="cd04645">
    <property type="entry name" value="LbH_gamma_CA_like"/>
    <property type="match status" value="1"/>
</dbReference>
<evidence type="ECO:0000313" key="1">
    <source>
        <dbReference type="EMBL" id="KAA8500881.1"/>
    </source>
</evidence>
<dbReference type="Pfam" id="PF00132">
    <property type="entry name" value="Hexapep"/>
    <property type="match status" value="1"/>
</dbReference>